<dbReference type="SUPFAM" id="SSF111352">
    <property type="entry name" value="Ammonium transporter"/>
    <property type="match status" value="1"/>
</dbReference>
<accession>A0A494TP66</accession>
<evidence type="ECO:0000256" key="2">
    <source>
        <dbReference type="ARBA" id="ARBA00005887"/>
    </source>
</evidence>
<evidence type="ECO:0000256" key="1">
    <source>
        <dbReference type="ARBA" id="ARBA00004141"/>
    </source>
</evidence>
<feature type="transmembrane region" description="Helical" evidence="8">
    <location>
        <begin position="180"/>
        <end position="202"/>
    </location>
</feature>
<feature type="domain" description="Ammonium transporter AmtB-like" evidence="10">
    <location>
        <begin position="34"/>
        <end position="398"/>
    </location>
</feature>
<dbReference type="PANTHER" id="PTHR43029">
    <property type="entry name" value="AMMONIUM TRANSPORTER MEP2"/>
    <property type="match status" value="1"/>
</dbReference>
<feature type="transmembrane region" description="Helical" evidence="8">
    <location>
        <begin position="275"/>
        <end position="293"/>
    </location>
</feature>
<keyword evidence="4 8" id="KW-0812">Transmembrane</keyword>
<evidence type="ECO:0000256" key="8">
    <source>
        <dbReference type="SAM" id="Phobius"/>
    </source>
</evidence>
<sequence>MKSIYRPALTALSVFGATAAQGQPIIVADSGDSAWVLAASAIALFAALPGLALFHGRDRESDHGTAMFVSVAIASLMFAIIGYSLAFGEGSSIIGGSGNAMLGNMAELRADATISDTVYALFELSIAVFAVGIMVSSIANRARIGWLTGFIAIWSLIVYAPIAHWIWGGGWLAELGVLDFGGGMVVQVAAGTATLVIALLLGPGQGNVAGDGRLTLAGLWLVWIGWSGVIGGAALSGGNDAATAMLNAQFAASAALLTGFAIARWRRNTSGDYSFGTAAIAGLAAISTGAAFVGPGGAIALGVLGAIAAWAGSIFITRLNVGSTASAFVSSGCGGIVGAIAFPVFVSPTFGGPGFDEGVGLLTQTLAQGVGVLVVILWSAVVTAIAALMVSMIAPMRVRV</sequence>
<feature type="transmembrane region" description="Helical" evidence="8">
    <location>
        <begin position="146"/>
        <end position="168"/>
    </location>
</feature>
<evidence type="ECO:0000256" key="3">
    <source>
        <dbReference type="ARBA" id="ARBA00022448"/>
    </source>
</evidence>
<dbReference type="GO" id="GO:0008519">
    <property type="term" value="F:ammonium channel activity"/>
    <property type="evidence" value="ECO:0007669"/>
    <property type="project" value="InterPro"/>
</dbReference>
<feature type="transmembrane region" description="Helical" evidence="8">
    <location>
        <begin position="118"/>
        <end position="139"/>
    </location>
</feature>
<feature type="transmembrane region" description="Helical" evidence="8">
    <location>
        <begin position="241"/>
        <end position="263"/>
    </location>
</feature>
<dbReference type="Pfam" id="PF00909">
    <property type="entry name" value="Ammonium_transp"/>
    <property type="match status" value="1"/>
</dbReference>
<keyword evidence="9" id="KW-0732">Signal</keyword>
<feature type="transmembrane region" description="Helical" evidence="8">
    <location>
        <begin position="66"/>
        <end position="86"/>
    </location>
</feature>
<evidence type="ECO:0000256" key="6">
    <source>
        <dbReference type="ARBA" id="ARBA00023136"/>
    </source>
</evidence>
<dbReference type="InterPro" id="IPR001905">
    <property type="entry name" value="Ammonium_transpt"/>
</dbReference>
<keyword evidence="6 8" id="KW-0472">Membrane</keyword>
<evidence type="ECO:0000256" key="7">
    <source>
        <dbReference type="ARBA" id="ARBA00023177"/>
    </source>
</evidence>
<dbReference type="GO" id="GO:0005886">
    <property type="term" value="C:plasma membrane"/>
    <property type="evidence" value="ECO:0007669"/>
    <property type="project" value="TreeGrafter"/>
</dbReference>
<feature type="transmembrane region" description="Helical" evidence="8">
    <location>
        <begin position="299"/>
        <end position="316"/>
    </location>
</feature>
<reference evidence="11 12" key="1">
    <citation type="submission" date="2018-09" db="EMBL/GenBank/DDBJ databases">
        <title>Sphingomonas peninsula sp. nov., isolated from fildes peninsula, Antarctic soil.</title>
        <authorList>
            <person name="Yingchao G."/>
        </authorList>
    </citation>
    <scope>NUCLEOTIDE SEQUENCE [LARGE SCALE GENOMIC DNA]</scope>
    <source>
        <strain evidence="11 12">YZ-8</strain>
    </source>
</reference>
<keyword evidence="5 8" id="KW-1133">Transmembrane helix</keyword>
<gene>
    <name evidence="11" type="ORF">D3Y57_16680</name>
</gene>
<feature type="transmembrane region" description="Helical" evidence="8">
    <location>
        <begin position="214"/>
        <end position="235"/>
    </location>
</feature>
<protein>
    <submittedName>
        <fullName evidence="11">Ammonium transporter</fullName>
    </submittedName>
</protein>
<dbReference type="AlphaFoldDB" id="A0A494TP66"/>
<dbReference type="PANTHER" id="PTHR43029:SF10">
    <property type="entry name" value="AMMONIUM TRANSPORTER MEP2"/>
    <property type="match status" value="1"/>
</dbReference>
<comment type="similarity">
    <text evidence="2">Belongs to the ammonia transporter channel (TC 1.A.11.2) family.</text>
</comment>
<feature type="signal peptide" evidence="9">
    <location>
        <begin position="1"/>
        <end position="22"/>
    </location>
</feature>
<dbReference type="Proteomes" id="UP000276254">
    <property type="component" value="Chromosome"/>
</dbReference>
<proteinExistence type="inferred from homology"/>
<evidence type="ECO:0000256" key="9">
    <source>
        <dbReference type="SAM" id="SignalP"/>
    </source>
</evidence>
<feature type="transmembrane region" description="Helical" evidence="8">
    <location>
        <begin position="366"/>
        <end position="394"/>
    </location>
</feature>
<evidence type="ECO:0000259" key="10">
    <source>
        <dbReference type="Pfam" id="PF00909"/>
    </source>
</evidence>
<keyword evidence="12" id="KW-1185">Reference proteome</keyword>
<keyword evidence="3" id="KW-0813">Transport</keyword>
<name>A0A494TP66_SPHPE</name>
<dbReference type="RefSeq" id="WP_121154401.1">
    <property type="nucleotide sequence ID" value="NZ_CP032829.1"/>
</dbReference>
<dbReference type="InterPro" id="IPR024041">
    <property type="entry name" value="NH4_transpt_AmtB-like_dom"/>
</dbReference>
<feature type="transmembrane region" description="Helical" evidence="8">
    <location>
        <begin position="34"/>
        <end position="54"/>
    </location>
</feature>
<feature type="chain" id="PRO_5019781595" evidence="9">
    <location>
        <begin position="23"/>
        <end position="400"/>
    </location>
</feature>
<feature type="transmembrane region" description="Helical" evidence="8">
    <location>
        <begin position="328"/>
        <end position="346"/>
    </location>
</feature>
<organism evidence="11 12">
    <name type="scientific">Sphingomonas paeninsulae</name>
    <dbReference type="NCBI Taxonomy" id="2319844"/>
    <lineage>
        <taxon>Bacteria</taxon>
        <taxon>Pseudomonadati</taxon>
        <taxon>Pseudomonadota</taxon>
        <taxon>Alphaproteobacteria</taxon>
        <taxon>Sphingomonadales</taxon>
        <taxon>Sphingomonadaceae</taxon>
        <taxon>Sphingomonas</taxon>
    </lineage>
</organism>
<dbReference type="KEGG" id="spha:D3Y57_16680"/>
<dbReference type="Gene3D" id="1.10.3430.10">
    <property type="entry name" value="Ammonium transporter AmtB like domains"/>
    <property type="match status" value="1"/>
</dbReference>
<evidence type="ECO:0000256" key="5">
    <source>
        <dbReference type="ARBA" id="ARBA00022989"/>
    </source>
</evidence>
<dbReference type="OrthoDB" id="9814202at2"/>
<comment type="subcellular location">
    <subcellularLocation>
        <location evidence="1">Membrane</location>
        <topology evidence="1">Multi-pass membrane protein</topology>
    </subcellularLocation>
</comment>
<evidence type="ECO:0000313" key="11">
    <source>
        <dbReference type="EMBL" id="AYJ87268.1"/>
    </source>
</evidence>
<keyword evidence="7" id="KW-0924">Ammonia transport</keyword>
<evidence type="ECO:0000256" key="4">
    <source>
        <dbReference type="ARBA" id="ARBA00022692"/>
    </source>
</evidence>
<dbReference type="InterPro" id="IPR029020">
    <property type="entry name" value="Ammonium/urea_transptr"/>
</dbReference>
<evidence type="ECO:0000313" key="12">
    <source>
        <dbReference type="Proteomes" id="UP000276254"/>
    </source>
</evidence>
<dbReference type="EMBL" id="CP032829">
    <property type="protein sequence ID" value="AYJ87268.1"/>
    <property type="molecule type" value="Genomic_DNA"/>
</dbReference>